<evidence type="ECO:0000313" key="2">
    <source>
        <dbReference type="EMBL" id="UPW40817.1"/>
    </source>
</evidence>
<sequence length="118" mass="13725">MKTRTYYTPKTEDYEMLEYVQMTVPDMSFSVKEILRRFTRGTLDVESISRPVEYDSLTDDQIDNILPRPSDLTDYEDAVRSGVDILDRLRMESSPPVYSGQDQDVIGQEETEPQMKES</sequence>
<reference evidence="2" key="1">
    <citation type="submission" date="2022-02" db="EMBL/GenBank/DDBJ databases">
        <title>Towards deciphering the DNA virus diversity associated with rodent species in the families Cricetidae and Heteromyidae.</title>
        <authorList>
            <person name="Lund M."/>
            <person name="Larsen B.B."/>
            <person name="Gryseels S."/>
            <person name="Kraberger S."/>
            <person name="Rowsey D.M."/>
            <person name="Steger L."/>
            <person name="Yule K.M."/>
            <person name="Upham N.S."/>
            <person name="Worobey M."/>
            <person name="Van Doorslaer K."/>
            <person name="Varsani A."/>
        </authorList>
    </citation>
    <scope>NUCLEOTIDE SEQUENCE</scope>
    <source>
        <strain evidence="2">UA08Rod_6706</strain>
    </source>
</reference>
<feature type="region of interest" description="Disordered" evidence="1">
    <location>
        <begin position="92"/>
        <end position="118"/>
    </location>
</feature>
<evidence type="ECO:0000256" key="1">
    <source>
        <dbReference type="SAM" id="MobiDB-lite"/>
    </source>
</evidence>
<accession>A0A976N0M0</accession>
<protein>
    <submittedName>
        <fullName evidence="2">Uncharacterized protein</fullName>
    </submittedName>
</protein>
<proteinExistence type="predicted"/>
<name>A0A976N0M0_9VIRU</name>
<dbReference type="EMBL" id="OM869502">
    <property type="protein sequence ID" value="UPW40817.1"/>
    <property type="molecule type" value="Genomic_DNA"/>
</dbReference>
<organism evidence="2">
    <name type="scientific">Sigmofec virus UA08Rod_6706</name>
    <dbReference type="NCBI Taxonomy" id="2929237"/>
    <lineage>
        <taxon>Viruses</taxon>
        <taxon>Monodnaviria</taxon>
        <taxon>Sangervirae</taxon>
        <taxon>Phixviricota</taxon>
        <taxon>Malgrandaviricetes</taxon>
        <taxon>Petitvirales</taxon>
        <taxon>Microviridae</taxon>
    </lineage>
</organism>